<reference evidence="2 3" key="1">
    <citation type="journal article" date="2017" name="Nat. Ecol. Evol.">
        <title>Scallop genome provides insights into evolution of bilaterian karyotype and development.</title>
        <authorList>
            <person name="Wang S."/>
            <person name="Zhang J."/>
            <person name="Jiao W."/>
            <person name="Li J."/>
            <person name="Xun X."/>
            <person name="Sun Y."/>
            <person name="Guo X."/>
            <person name="Huan P."/>
            <person name="Dong B."/>
            <person name="Zhang L."/>
            <person name="Hu X."/>
            <person name="Sun X."/>
            <person name="Wang J."/>
            <person name="Zhao C."/>
            <person name="Wang Y."/>
            <person name="Wang D."/>
            <person name="Huang X."/>
            <person name="Wang R."/>
            <person name="Lv J."/>
            <person name="Li Y."/>
            <person name="Zhang Z."/>
            <person name="Liu B."/>
            <person name="Lu W."/>
            <person name="Hui Y."/>
            <person name="Liang J."/>
            <person name="Zhou Z."/>
            <person name="Hou R."/>
            <person name="Li X."/>
            <person name="Liu Y."/>
            <person name="Li H."/>
            <person name="Ning X."/>
            <person name="Lin Y."/>
            <person name="Zhao L."/>
            <person name="Xing Q."/>
            <person name="Dou J."/>
            <person name="Li Y."/>
            <person name="Mao J."/>
            <person name="Guo H."/>
            <person name="Dou H."/>
            <person name="Li T."/>
            <person name="Mu C."/>
            <person name="Jiang W."/>
            <person name="Fu Q."/>
            <person name="Fu X."/>
            <person name="Miao Y."/>
            <person name="Liu J."/>
            <person name="Yu Q."/>
            <person name="Li R."/>
            <person name="Liao H."/>
            <person name="Li X."/>
            <person name="Kong Y."/>
            <person name="Jiang Z."/>
            <person name="Chourrout D."/>
            <person name="Li R."/>
            <person name="Bao Z."/>
        </authorList>
    </citation>
    <scope>NUCLEOTIDE SEQUENCE [LARGE SCALE GENOMIC DNA]</scope>
    <source>
        <strain evidence="2 3">PY_sf001</strain>
    </source>
</reference>
<organism evidence="2 3">
    <name type="scientific">Mizuhopecten yessoensis</name>
    <name type="common">Japanese scallop</name>
    <name type="synonym">Patinopecten yessoensis</name>
    <dbReference type="NCBI Taxonomy" id="6573"/>
    <lineage>
        <taxon>Eukaryota</taxon>
        <taxon>Metazoa</taxon>
        <taxon>Spiralia</taxon>
        <taxon>Lophotrochozoa</taxon>
        <taxon>Mollusca</taxon>
        <taxon>Bivalvia</taxon>
        <taxon>Autobranchia</taxon>
        <taxon>Pteriomorphia</taxon>
        <taxon>Pectinida</taxon>
        <taxon>Pectinoidea</taxon>
        <taxon>Pectinidae</taxon>
        <taxon>Mizuhopecten</taxon>
    </lineage>
</organism>
<evidence type="ECO:0000313" key="2">
    <source>
        <dbReference type="EMBL" id="OWF56086.1"/>
    </source>
</evidence>
<comment type="caution">
    <text evidence="2">The sequence shown here is derived from an EMBL/GenBank/DDBJ whole genome shotgun (WGS) entry which is preliminary data.</text>
</comment>
<accession>A0A210R576</accession>
<feature type="signal peptide" evidence="1">
    <location>
        <begin position="1"/>
        <end position="20"/>
    </location>
</feature>
<feature type="chain" id="PRO_5013165885" evidence="1">
    <location>
        <begin position="21"/>
        <end position="106"/>
    </location>
</feature>
<protein>
    <submittedName>
        <fullName evidence="2">Uncharacterized protein</fullName>
    </submittedName>
</protein>
<name>A0A210R576_MIZYE</name>
<sequence length="106" mass="11867">MASCMYLLLTLAIMQGYSVAASTMEKKSDNTQSIAQASFYDYCNALCQVAACPPQCMQAPIGPWSRKRAAITRKRAFDQTAFNGLTFDDYGWFMKLLGRDVDKRNS</sequence>
<dbReference type="AlphaFoldDB" id="A0A210R576"/>
<dbReference type="Proteomes" id="UP000242188">
    <property type="component" value="Unassembled WGS sequence"/>
</dbReference>
<keyword evidence="1" id="KW-0732">Signal</keyword>
<proteinExistence type="predicted"/>
<evidence type="ECO:0000313" key="3">
    <source>
        <dbReference type="Proteomes" id="UP000242188"/>
    </source>
</evidence>
<dbReference type="EMBL" id="NEDP02000337">
    <property type="protein sequence ID" value="OWF56086.1"/>
    <property type="molecule type" value="Genomic_DNA"/>
</dbReference>
<evidence type="ECO:0000256" key="1">
    <source>
        <dbReference type="SAM" id="SignalP"/>
    </source>
</evidence>
<gene>
    <name evidence="2" type="ORF">KP79_PYT03671</name>
</gene>
<keyword evidence="3" id="KW-1185">Reference proteome</keyword>